<evidence type="ECO:0000256" key="5">
    <source>
        <dbReference type="ARBA" id="ARBA00022747"/>
    </source>
</evidence>
<keyword evidence="4 6" id="KW-0949">S-adenosyl-L-methionine</keyword>
<dbReference type="PANTHER" id="PTHR10629:SF50">
    <property type="entry name" value="DNA (CYTOSINE-5)-METHYLTRANSFERASE CMT3"/>
    <property type="match status" value="1"/>
</dbReference>
<gene>
    <name evidence="7" type="primary">dcm</name>
    <name evidence="7" type="ORF">Dfulv_06550</name>
</gene>
<reference evidence="7" key="1">
    <citation type="submission" date="2021-04" db="EMBL/GenBank/DDBJ databases">
        <authorList>
            <person name="Hartkoorn R.C."/>
            <person name="Beaudoing E."/>
            <person name="Hot D."/>
        </authorList>
    </citation>
    <scope>NUCLEOTIDE SEQUENCE</scope>
    <source>
        <strain evidence="7">NRRL B-16292</strain>
    </source>
</reference>
<dbReference type="SUPFAM" id="SSF53335">
    <property type="entry name" value="S-adenosyl-L-methionine-dependent methyltransferases"/>
    <property type="match status" value="1"/>
</dbReference>
<comment type="similarity">
    <text evidence="6">Belongs to the class I-like SAM-binding methyltransferase superfamily. C5-methyltransferase family.</text>
</comment>
<dbReference type="NCBIfam" id="TIGR00675">
    <property type="entry name" value="dcm"/>
    <property type="match status" value="1"/>
</dbReference>
<dbReference type="InterPro" id="IPR031303">
    <property type="entry name" value="C5_meth_CS"/>
</dbReference>
<dbReference type="GO" id="GO:0003886">
    <property type="term" value="F:DNA (cytosine-5-)-methyltransferase activity"/>
    <property type="evidence" value="ECO:0007669"/>
    <property type="project" value="UniProtKB-EC"/>
</dbReference>
<organism evidence="7 8">
    <name type="scientific">Dactylosporangium fulvum</name>
    <dbReference type="NCBI Taxonomy" id="53359"/>
    <lineage>
        <taxon>Bacteria</taxon>
        <taxon>Bacillati</taxon>
        <taxon>Actinomycetota</taxon>
        <taxon>Actinomycetes</taxon>
        <taxon>Micromonosporales</taxon>
        <taxon>Micromonosporaceae</taxon>
        <taxon>Dactylosporangium</taxon>
    </lineage>
</organism>
<dbReference type="Pfam" id="PF00145">
    <property type="entry name" value="DNA_methylase"/>
    <property type="match status" value="1"/>
</dbReference>
<keyword evidence="5" id="KW-0680">Restriction system</keyword>
<dbReference type="PROSITE" id="PS51679">
    <property type="entry name" value="SAM_MT_C5"/>
    <property type="match status" value="1"/>
</dbReference>
<dbReference type="PANTHER" id="PTHR10629">
    <property type="entry name" value="CYTOSINE-SPECIFIC METHYLTRANSFERASE"/>
    <property type="match status" value="1"/>
</dbReference>
<evidence type="ECO:0000256" key="4">
    <source>
        <dbReference type="ARBA" id="ARBA00022691"/>
    </source>
</evidence>
<dbReference type="InterPro" id="IPR029063">
    <property type="entry name" value="SAM-dependent_MTases_sf"/>
</dbReference>
<dbReference type="RefSeq" id="WP_259861722.1">
    <property type="nucleotide sequence ID" value="NZ_BAAAST010000022.1"/>
</dbReference>
<dbReference type="Gene3D" id="3.40.50.150">
    <property type="entry name" value="Vaccinia Virus protein VP39"/>
    <property type="match status" value="1"/>
</dbReference>
<feature type="active site" evidence="6">
    <location>
        <position position="71"/>
    </location>
</feature>
<evidence type="ECO:0000313" key="7">
    <source>
        <dbReference type="EMBL" id="UWP83910.1"/>
    </source>
</evidence>
<dbReference type="PROSITE" id="PS00094">
    <property type="entry name" value="C5_MTASE_1"/>
    <property type="match status" value="1"/>
</dbReference>
<dbReference type="EC" id="2.1.1.37" evidence="1"/>
<evidence type="ECO:0000256" key="3">
    <source>
        <dbReference type="ARBA" id="ARBA00022679"/>
    </source>
</evidence>
<protein>
    <recommendedName>
        <fullName evidence="1">DNA (cytosine-5-)-methyltransferase</fullName>
        <ecNumber evidence="1">2.1.1.37</ecNumber>
    </recommendedName>
</protein>
<name>A0ABY5W3E8_9ACTN</name>
<keyword evidence="3 6" id="KW-0808">Transferase</keyword>
<dbReference type="InterPro" id="IPR050390">
    <property type="entry name" value="C5-Methyltransferase"/>
</dbReference>
<dbReference type="Proteomes" id="UP001059617">
    <property type="component" value="Chromosome"/>
</dbReference>
<evidence type="ECO:0000256" key="1">
    <source>
        <dbReference type="ARBA" id="ARBA00011975"/>
    </source>
</evidence>
<evidence type="ECO:0000256" key="2">
    <source>
        <dbReference type="ARBA" id="ARBA00022603"/>
    </source>
</evidence>
<evidence type="ECO:0000313" key="8">
    <source>
        <dbReference type="Proteomes" id="UP001059617"/>
    </source>
</evidence>
<dbReference type="PROSITE" id="PS00095">
    <property type="entry name" value="C5_MTASE_2"/>
    <property type="match status" value="1"/>
</dbReference>
<dbReference type="GO" id="GO:0032259">
    <property type="term" value="P:methylation"/>
    <property type="evidence" value="ECO:0007669"/>
    <property type="project" value="UniProtKB-KW"/>
</dbReference>
<evidence type="ECO:0000256" key="6">
    <source>
        <dbReference type="PROSITE-ProRule" id="PRU01016"/>
    </source>
</evidence>
<sequence length="395" mass="43099">MAGLFAGIGGIETGLRRAAGDQMETVMLCESWTPAQQVLEAHFPDVELQPDVASLSCLPERLDLVAAGFPCTDLSQAGRTAGIRGAQSGLVAHLFDVLRLADQRGDRLPWLLIENVPNMLTLDRGEAMAYLVKELGHLGYRWAYRVVDSRFTGVPQRRRRVLLLASRTEDPRAVLFADDTPGLDESSLRDDAFGFYWTEGRGGLGWARDATPTFKGGSTVGIPSPPAVWLPSSEPGRKIVVPCVEDGEALQGFDRGWTAAADLGRRNGPRWKLVGNAVTVGVAQWVGERILTPGVFDGESIPWIRKGGWPTAAWGDGDAVWKVELTEFPRLEPYTHLLELLDVDNARPLSHRAANGFWSRLQEGNLGRHSGFRADIAEHVEVASTATLPPPPGRE</sequence>
<accession>A0ABY5W3E8</accession>
<reference evidence="7" key="2">
    <citation type="submission" date="2022-09" db="EMBL/GenBank/DDBJ databases">
        <title>Biosynthetic gene clusters of Dactylosporangioum fulvum.</title>
        <authorList>
            <person name="Caradec T."/>
        </authorList>
    </citation>
    <scope>NUCLEOTIDE SEQUENCE</scope>
    <source>
        <strain evidence="7">NRRL B-16292</strain>
    </source>
</reference>
<dbReference type="InterPro" id="IPR018117">
    <property type="entry name" value="C5_DNA_meth_AS"/>
</dbReference>
<keyword evidence="8" id="KW-1185">Reference proteome</keyword>
<keyword evidence="2 6" id="KW-0489">Methyltransferase</keyword>
<dbReference type="EMBL" id="CP073720">
    <property type="protein sequence ID" value="UWP83910.1"/>
    <property type="molecule type" value="Genomic_DNA"/>
</dbReference>
<proteinExistence type="inferred from homology"/>
<dbReference type="InterPro" id="IPR001525">
    <property type="entry name" value="C5_MeTfrase"/>
</dbReference>